<sequence length="361" mass="41405">MERKLGISLYPEHSTKERDMAYITAAARRGFTRIFTCLLSVNRPKEEIIAEFKEIITHAKECNMEVILDVAPTVFDQLGISYSDLSFFADLGADGIRLDVGFDGLTESKMTYNPYGLKIELNVSNDIAYLDNILSHQANKASLLGCHNFYPQKFTGLPYDYFIRCSERFKEQGIRTAAFITSQSGSIGPWDINDGLCTLEEHRNLSIDVQAKHLWATGVIDDVIIGNAYASEEELEKLGKLNRYMLELKVQFVEEVTTIEKQATLQEVHVRRGDITEYMVRSTEVRKKYKHEDFPVRPSVMQEKGQIFIGNNLFGKYKGELQVILQEMPMDERKNIVGNIIKEELFLLGYIHPWKQFICTE</sequence>
<dbReference type="InterPro" id="IPR017853">
    <property type="entry name" value="GH"/>
</dbReference>
<reference evidence="3 4" key="1">
    <citation type="submission" date="2014-06" db="EMBL/GenBank/DDBJ databases">
        <title>Draft genome sequence of Bacillus gaemokensis JCM 15801 (MCCC 1A00707).</title>
        <authorList>
            <person name="Lai Q."/>
            <person name="Liu Y."/>
            <person name="Shao Z."/>
        </authorList>
    </citation>
    <scope>NUCLEOTIDE SEQUENCE [LARGE SCALE GENOMIC DNA]</scope>
    <source>
        <strain evidence="3 4">JCM 15801</strain>
    </source>
</reference>
<dbReference type="EMBL" id="JOTM01000008">
    <property type="protein sequence ID" value="KEK24254.1"/>
    <property type="molecule type" value="Genomic_DNA"/>
</dbReference>
<dbReference type="InterPro" id="IPR043797">
    <property type="entry name" value="MupG_N"/>
</dbReference>
<dbReference type="Pfam" id="PF05913">
    <property type="entry name" value="MupG_C"/>
    <property type="match status" value="1"/>
</dbReference>
<dbReference type="Proteomes" id="UP000027778">
    <property type="component" value="Unassembled WGS sequence"/>
</dbReference>
<evidence type="ECO:0000259" key="2">
    <source>
        <dbReference type="Pfam" id="PF19200"/>
    </source>
</evidence>
<dbReference type="AlphaFoldDB" id="A0A073KAC8"/>
<dbReference type="PANTHER" id="PTHR38435">
    <property type="match status" value="1"/>
</dbReference>
<dbReference type="STRING" id="574375.AZF08_19525"/>
<dbReference type="Gene3D" id="3.20.20.70">
    <property type="entry name" value="Aldolase class I"/>
    <property type="match status" value="1"/>
</dbReference>
<dbReference type="eggNOG" id="COG3589">
    <property type="taxonomic scope" value="Bacteria"/>
</dbReference>
<dbReference type="InterPro" id="IPR043894">
    <property type="entry name" value="MupG_C"/>
</dbReference>
<dbReference type="InterPro" id="IPR008589">
    <property type="entry name" value="MupG"/>
</dbReference>
<dbReference type="OrthoDB" id="5809921at2"/>
<dbReference type="InterPro" id="IPR029000">
    <property type="entry name" value="Cyclophilin-like_dom_sf"/>
</dbReference>
<proteinExistence type="predicted"/>
<organism evidence="3 4">
    <name type="scientific">Bacillus gaemokensis</name>
    <dbReference type="NCBI Taxonomy" id="574375"/>
    <lineage>
        <taxon>Bacteria</taxon>
        <taxon>Bacillati</taxon>
        <taxon>Bacillota</taxon>
        <taxon>Bacilli</taxon>
        <taxon>Bacillales</taxon>
        <taxon>Bacillaceae</taxon>
        <taxon>Bacillus</taxon>
        <taxon>Bacillus cereus group</taxon>
    </lineage>
</organism>
<name>A0A073KAC8_9BACI</name>
<feature type="domain" description="6-phospho-N-acetylmuramidase C-terminal" evidence="1">
    <location>
        <begin position="246"/>
        <end position="357"/>
    </location>
</feature>
<accession>A0A073KAC8</accession>
<protein>
    <submittedName>
        <fullName evidence="3">Outer surface protein</fullName>
    </submittedName>
</protein>
<dbReference type="Pfam" id="PF19200">
    <property type="entry name" value="MupG_N"/>
    <property type="match status" value="1"/>
</dbReference>
<dbReference type="SUPFAM" id="SSF51445">
    <property type="entry name" value="(Trans)glycosidases"/>
    <property type="match status" value="1"/>
</dbReference>
<dbReference type="RefSeq" id="WP_033674620.1">
    <property type="nucleotide sequence ID" value="NZ_JOTM01000008.1"/>
</dbReference>
<evidence type="ECO:0000259" key="1">
    <source>
        <dbReference type="Pfam" id="PF05913"/>
    </source>
</evidence>
<keyword evidence="4" id="KW-1185">Reference proteome</keyword>
<feature type="domain" description="6-phospho-N-acetylmuramidase N-terminal" evidence="2">
    <location>
        <begin position="5"/>
        <end position="239"/>
    </location>
</feature>
<dbReference type="Gene3D" id="2.40.100.10">
    <property type="entry name" value="Cyclophilin-like"/>
    <property type="match status" value="1"/>
</dbReference>
<dbReference type="InterPro" id="IPR013785">
    <property type="entry name" value="Aldolase_TIM"/>
</dbReference>
<dbReference type="SUPFAM" id="SSF50891">
    <property type="entry name" value="Cyclophilin-like"/>
    <property type="match status" value="1"/>
</dbReference>
<evidence type="ECO:0000313" key="4">
    <source>
        <dbReference type="Proteomes" id="UP000027778"/>
    </source>
</evidence>
<evidence type="ECO:0000313" key="3">
    <source>
        <dbReference type="EMBL" id="KEK24254.1"/>
    </source>
</evidence>
<dbReference type="PANTHER" id="PTHR38435:SF1">
    <property type="entry name" value="DUF871 DOMAIN-CONTAINING PROTEIN"/>
    <property type="match status" value="1"/>
</dbReference>
<comment type="caution">
    <text evidence="3">The sequence shown here is derived from an EMBL/GenBank/DDBJ whole genome shotgun (WGS) entry which is preliminary data.</text>
</comment>
<gene>
    <name evidence="3" type="ORF">BAGA_28185</name>
</gene>